<dbReference type="Pfam" id="PF00398">
    <property type="entry name" value="RrnaAD"/>
    <property type="match status" value="1"/>
</dbReference>
<evidence type="ECO:0000256" key="2">
    <source>
        <dbReference type="ARBA" id="ARBA00022679"/>
    </source>
</evidence>
<proteinExistence type="predicted"/>
<dbReference type="InterPro" id="IPR001737">
    <property type="entry name" value="KsgA/Erm"/>
</dbReference>
<gene>
    <name evidence="5" type="ORF">SAMN05660653_03184</name>
</gene>
<keyword evidence="4" id="KW-0694">RNA-binding</keyword>
<keyword evidence="3" id="KW-0949">S-adenosyl-L-methionine</keyword>
<name>A0A1G6EV31_9BACT</name>
<dbReference type="Gene3D" id="3.40.50.150">
    <property type="entry name" value="Vaccinia Virus protein VP39"/>
    <property type="match status" value="1"/>
</dbReference>
<keyword evidence="6" id="KW-1185">Reference proteome</keyword>
<evidence type="ECO:0000256" key="4">
    <source>
        <dbReference type="ARBA" id="ARBA00022884"/>
    </source>
</evidence>
<dbReference type="SUPFAM" id="SSF53335">
    <property type="entry name" value="S-adenosyl-L-methionine-dependent methyltransferases"/>
    <property type="match status" value="1"/>
</dbReference>
<dbReference type="InterPro" id="IPR029063">
    <property type="entry name" value="SAM-dependent_MTases_sf"/>
</dbReference>
<evidence type="ECO:0000313" key="6">
    <source>
        <dbReference type="Proteomes" id="UP000198771"/>
    </source>
</evidence>
<dbReference type="GO" id="GO:0003723">
    <property type="term" value="F:RNA binding"/>
    <property type="evidence" value="ECO:0007669"/>
    <property type="project" value="UniProtKB-KW"/>
</dbReference>
<organism evidence="5 6">
    <name type="scientific">Desulfonatronum thiosulfatophilum</name>
    <dbReference type="NCBI Taxonomy" id="617002"/>
    <lineage>
        <taxon>Bacteria</taxon>
        <taxon>Pseudomonadati</taxon>
        <taxon>Thermodesulfobacteriota</taxon>
        <taxon>Desulfovibrionia</taxon>
        <taxon>Desulfovibrionales</taxon>
        <taxon>Desulfonatronaceae</taxon>
        <taxon>Desulfonatronum</taxon>
    </lineage>
</organism>
<evidence type="ECO:0000313" key="5">
    <source>
        <dbReference type="EMBL" id="SDB61263.1"/>
    </source>
</evidence>
<protein>
    <submittedName>
        <fullName evidence="5">Phospholipid N-methyltransferase</fullName>
    </submittedName>
</protein>
<dbReference type="AlphaFoldDB" id="A0A1G6EV31"/>
<keyword evidence="2 5" id="KW-0808">Transferase</keyword>
<accession>A0A1G6EV31</accession>
<evidence type="ECO:0000256" key="1">
    <source>
        <dbReference type="ARBA" id="ARBA00022603"/>
    </source>
</evidence>
<dbReference type="STRING" id="617002.SAMN05660653_03184"/>
<dbReference type="EMBL" id="FMXO01000024">
    <property type="protein sequence ID" value="SDB61263.1"/>
    <property type="molecule type" value="Genomic_DNA"/>
</dbReference>
<sequence>MNIMSTMNYVKCFLRDRNVASITPTSPFGVKRVCKKIDFSTANVIVEYGPGAGVFTEYLLKKMRPTAHLVLIERNPDMFKCLQESFRDQRVHLFNDSAENVGNLVNGQLPHKPDYVISGIPFSYIDQQARQDIIQQTHEVLADKGKFLAYQTFYQKDDHLFVHLEHYFKQVKSEFELLNIPPMRIYEAMK</sequence>
<dbReference type="Proteomes" id="UP000198771">
    <property type="component" value="Unassembled WGS sequence"/>
</dbReference>
<reference evidence="5 6" key="1">
    <citation type="submission" date="2016-10" db="EMBL/GenBank/DDBJ databases">
        <authorList>
            <person name="de Groot N.N."/>
        </authorList>
    </citation>
    <scope>NUCLEOTIDE SEQUENCE [LARGE SCALE GENOMIC DNA]</scope>
    <source>
        <strain evidence="5 6">ASO4-2</strain>
    </source>
</reference>
<keyword evidence="1 5" id="KW-0489">Methyltransferase</keyword>
<dbReference type="GO" id="GO:0008168">
    <property type="term" value="F:methyltransferase activity"/>
    <property type="evidence" value="ECO:0007669"/>
    <property type="project" value="UniProtKB-KW"/>
</dbReference>
<evidence type="ECO:0000256" key="3">
    <source>
        <dbReference type="ARBA" id="ARBA00022691"/>
    </source>
</evidence>
<dbReference type="GO" id="GO:0032259">
    <property type="term" value="P:methylation"/>
    <property type="evidence" value="ECO:0007669"/>
    <property type="project" value="UniProtKB-KW"/>
</dbReference>